<reference evidence="1 2" key="1">
    <citation type="submission" date="2020-12" db="EMBL/GenBank/DDBJ databases">
        <title>Vagococcus allomyrinae sp. nov. and Enterococcus lavae sp. nov., isolated from the larvae of Allomyrina dichotoma.</title>
        <authorList>
            <person name="Lee S.D."/>
        </authorList>
    </citation>
    <scope>NUCLEOTIDE SEQUENCE [LARGE SCALE GENOMIC DNA]</scope>
    <source>
        <strain evidence="1 2">BWM-S5</strain>
    </source>
</reference>
<proteinExistence type="predicted"/>
<sequence length="72" mass="7957">MIEISFIENNKVKSKKVPLNQIVEIKKLFNFPNAAAVVVLTTGERITTVHGYTDLLKKTKKEAGSSANESSH</sequence>
<comment type="caution">
    <text evidence="1">The sequence shown here is derived from an EMBL/GenBank/DDBJ whole genome shotgun (WGS) entry which is preliminary data.</text>
</comment>
<protein>
    <submittedName>
        <fullName evidence="1">Uncharacterized protein</fullName>
    </submittedName>
</protein>
<evidence type="ECO:0000313" key="2">
    <source>
        <dbReference type="Proteomes" id="UP000673375"/>
    </source>
</evidence>
<dbReference type="EMBL" id="JAEDXU010000004">
    <property type="protein sequence ID" value="MBP1046432.1"/>
    <property type="molecule type" value="Genomic_DNA"/>
</dbReference>
<dbReference type="RefSeq" id="WP_209557253.1">
    <property type="nucleotide sequence ID" value="NZ_JAEDXU010000004.1"/>
</dbReference>
<gene>
    <name evidence="1" type="ORF">I6N96_09060</name>
</gene>
<evidence type="ECO:0000313" key="1">
    <source>
        <dbReference type="EMBL" id="MBP1046432.1"/>
    </source>
</evidence>
<organism evidence="1 2">
    <name type="scientific">Enterococcus larvae</name>
    <dbReference type="NCBI Taxonomy" id="2794352"/>
    <lineage>
        <taxon>Bacteria</taxon>
        <taxon>Bacillati</taxon>
        <taxon>Bacillota</taxon>
        <taxon>Bacilli</taxon>
        <taxon>Lactobacillales</taxon>
        <taxon>Enterococcaceae</taxon>
        <taxon>Enterococcus</taxon>
    </lineage>
</organism>
<keyword evidence="2" id="KW-1185">Reference proteome</keyword>
<dbReference type="Proteomes" id="UP000673375">
    <property type="component" value="Unassembled WGS sequence"/>
</dbReference>
<name>A0ABS4CKH2_9ENTE</name>
<accession>A0ABS4CKH2</accession>